<keyword evidence="9" id="KW-0521">NADP</keyword>
<evidence type="ECO:0000256" key="5">
    <source>
        <dbReference type="ARBA" id="ARBA00022989"/>
    </source>
</evidence>
<dbReference type="OrthoDB" id="429813at2759"/>
<comment type="function">
    <text evidence="9">Catalyzes the reduction of fatty acyl-CoA to fatty alcohols.</text>
</comment>
<keyword evidence="6 9" id="KW-0443">Lipid metabolism</keyword>
<dbReference type="PANTHER" id="PTHR11011">
    <property type="entry name" value="MALE STERILITY PROTEIN 2-RELATED"/>
    <property type="match status" value="1"/>
</dbReference>
<comment type="subcellular location">
    <subcellularLocation>
        <location evidence="1">Membrane</location>
        <topology evidence="1">Multi-pass membrane protein</topology>
    </subcellularLocation>
</comment>
<comment type="catalytic activity">
    <reaction evidence="8 9">
        <text>a long-chain fatty acyl-CoA + 2 NADPH + 2 H(+) = a long-chain primary fatty alcohol + 2 NADP(+) + CoA</text>
        <dbReference type="Rhea" id="RHEA:52716"/>
        <dbReference type="ChEBI" id="CHEBI:15378"/>
        <dbReference type="ChEBI" id="CHEBI:57287"/>
        <dbReference type="ChEBI" id="CHEBI:57783"/>
        <dbReference type="ChEBI" id="CHEBI:58349"/>
        <dbReference type="ChEBI" id="CHEBI:77396"/>
        <dbReference type="ChEBI" id="CHEBI:83139"/>
        <dbReference type="EC" id="1.2.1.84"/>
    </reaction>
</comment>
<proteinExistence type="inferred from homology"/>
<feature type="domain" description="Thioester reductase (TE)" evidence="12">
    <location>
        <begin position="33"/>
        <end position="303"/>
    </location>
</feature>
<dbReference type="InterPro" id="IPR013120">
    <property type="entry name" value="FAR_NAD-bd"/>
</dbReference>
<dbReference type="Pfam" id="PF03015">
    <property type="entry name" value="Sterile"/>
    <property type="match status" value="1"/>
</dbReference>
<dbReference type="VEuPathDB" id="VectorBase:ISCP_017450"/>
<keyword evidence="5" id="KW-1133">Transmembrane helix</keyword>
<dbReference type="Gene3D" id="3.40.50.720">
    <property type="entry name" value="NAD(P)-binding Rossmann-like Domain"/>
    <property type="match status" value="1"/>
</dbReference>
<feature type="domain" description="Fatty acyl-CoA reductase C-terminal" evidence="11">
    <location>
        <begin position="400"/>
        <end position="491"/>
    </location>
</feature>
<dbReference type="CDD" id="cd05236">
    <property type="entry name" value="FAR-N_SDR_e"/>
    <property type="match status" value="1"/>
</dbReference>
<dbReference type="InterPro" id="IPR036291">
    <property type="entry name" value="NAD(P)-bd_dom_sf"/>
</dbReference>
<dbReference type="EC" id="1.2.1.84" evidence="9"/>
<comment type="similarity">
    <text evidence="2 9">Belongs to the fatty acyl-CoA reductase family.</text>
</comment>
<keyword evidence="9" id="KW-0560">Oxidoreductase</keyword>
<accession>A0A4D5RHS7</accession>
<dbReference type="VEuPathDB" id="VectorBase:ISCW021433"/>
<feature type="region of interest" description="Disordered" evidence="10">
    <location>
        <begin position="317"/>
        <end position="342"/>
    </location>
</feature>
<dbReference type="EMBL" id="GHJT01002684">
    <property type="protein sequence ID" value="MOY36655.1"/>
    <property type="molecule type" value="Transcribed_RNA"/>
</dbReference>
<evidence type="ECO:0000256" key="6">
    <source>
        <dbReference type="ARBA" id="ARBA00023098"/>
    </source>
</evidence>
<organism evidence="13">
    <name type="scientific">Ixodes scapularis</name>
    <name type="common">Black-legged tick</name>
    <name type="synonym">Deer tick</name>
    <dbReference type="NCBI Taxonomy" id="6945"/>
    <lineage>
        <taxon>Eukaryota</taxon>
        <taxon>Metazoa</taxon>
        <taxon>Ecdysozoa</taxon>
        <taxon>Arthropoda</taxon>
        <taxon>Chelicerata</taxon>
        <taxon>Arachnida</taxon>
        <taxon>Acari</taxon>
        <taxon>Parasitiformes</taxon>
        <taxon>Ixodida</taxon>
        <taxon>Ixodoidea</taxon>
        <taxon>Ixodidae</taxon>
        <taxon>Ixodinae</taxon>
        <taxon>Ixodes</taxon>
    </lineage>
</organism>
<keyword evidence="3 9" id="KW-0444">Lipid biosynthesis</keyword>
<dbReference type="GO" id="GO:0102965">
    <property type="term" value="F:alcohol-forming long-chain fatty acyl-CoA reductase activity"/>
    <property type="evidence" value="ECO:0007669"/>
    <property type="project" value="UniProtKB-EC"/>
</dbReference>
<evidence type="ECO:0000256" key="3">
    <source>
        <dbReference type="ARBA" id="ARBA00022516"/>
    </source>
</evidence>
<evidence type="ECO:0000259" key="12">
    <source>
        <dbReference type="Pfam" id="PF07993"/>
    </source>
</evidence>
<dbReference type="VEuPathDB" id="VectorBase:ISCI021433"/>
<evidence type="ECO:0000256" key="7">
    <source>
        <dbReference type="ARBA" id="ARBA00023136"/>
    </source>
</evidence>
<evidence type="ECO:0000256" key="8">
    <source>
        <dbReference type="ARBA" id="ARBA00052530"/>
    </source>
</evidence>
<evidence type="ECO:0000256" key="2">
    <source>
        <dbReference type="ARBA" id="ARBA00005928"/>
    </source>
</evidence>
<dbReference type="PANTHER" id="PTHR11011:SF116">
    <property type="entry name" value="FATTY ACYL-COA REDUCTASE CG5065-RELATED"/>
    <property type="match status" value="1"/>
</dbReference>
<evidence type="ECO:0000313" key="13">
    <source>
        <dbReference type="EMBL" id="MOY36655.1"/>
    </source>
</evidence>
<evidence type="ECO:0000259" key="11">
    <source>
        <dbReference type="Pfam" id="PF03015"/>
    </source>
</evidence>
<dbReference type="Pfam" id="PF07993">
    <property type="entry name" value="NAD_binding_4"/>
    <property type="match status" value="1"/>
</dbReference>
<evidence type="ECO:0000256" key="1">
    <source>
        <dbReference type="ARBA" id="ARBA00004141"/>
    </source>
</evidence>
<dbReference type="CDD" id="cd09071">
    <property type="entry name" value="FAR_C"/>
    <property type="match status" value="1"/>
</dbReference>
<dbReference type="InterPro" id="IPR026055">
    <property type="entry name" value="FAR"/>
</dbReference>
<keyword evidence="7" id="KW-0472">Membrane</keyword>
<dbReference type="GO" id="GO:0016020">
    <property type="term" value="C:membrane"/>
    <property type="evidence" value="ECO:0007669"/>
    <property type="project" value="UniProtKB-SubCell"/>
</dbReference>
<keyword evidence="4" id="KW-0812">Transmembrane</keyword>
<evidence type="ECO:0000256" key="9">
    <source>
        <dbReference type="RuleBase" id="RU363097"/>
    </source>
</evidence>
<sequence>MIAKTMQESAGVRSQREEELAVQEFYRDKAVLITGVTGFLGKILLEKLLRSCPGIRRIFLLIRPRKGCKSKERLAALLKAECFEHIHREHSDALEKLTAIDGDLTEPGLGLQPDDYELLTREVSVVFHSAATIKFNETLRHAVEMNIEGTRKVLKLCHEMKNLKSVVHVSTAYCNCDCKTLDERIYRPPVHPQNIIACTKWMEESMLAALTPQLLRSKPNTYVLAKFLSESLVAEEGWDLPVAIIRPSIVAASWKEPFPGWVDALNGSTSLLASCASGVMTTIVTDVKGVADIVPVDVVANLMIVVACQTAAKRAEQQQRQQQTGEEASKRLQSEPPSEQQQPAVYNCVTGSLNRLVVGDIRRYLAKFLPLYPLQDTFGYPRVDMTSSQVYQSVMVFFRNYLPAVAVDFVRRCTGRRPRMVRFLEQSKSAMEAVRFFTTQTWEFSSNNMILLHDRLSPFDRQTFDIDIRKIDWESYWENYLLGVRRYLFKQDPSTLPESRKRLKRQQAVRVALKTLLFLGFLRILLGRSKLAQQLWRLAMGLLSRLLHLVRFTSHN</sequence>
<feature type="non-terminal residue" evidence="13">
    <location>
        <position position="556"/>
    </location>
</feature>
<dbReference type="AlphaFoldDB" id="A0A4D5RHS7"/>
<reference evidence="13" key="1">
    <citation type="submission" date="2019-04" db="EMBL/GenBank/DDBJ databases">
        <title>An insight into the mialome of Ixodes scapularis.</title>
        <authorList>
            <person name="Ribeiro J.M."/>
            <person name="Mather T.N."/>
            <person name="Karim S."/>
        </authorList>
    </citation>
    <scope>NUCLEOTIDE SEQUENCE</scope>
</reference>
<dbReference type="GO" id="GO:1901568">
    <property type="term" value="P:fatty acid derivative metabolic process"/>
    <property type="evidence" value="ECO:0007669"/>
    <property type="project" value="UniProtKB-ARBA"/>
</dbReference>
<dbReference type="FunFam" id="3.40.50.720:FF:000143">
    <property type="entry name" value="Fatty acyl-CoA reductase"/>
    <property type="match status" value="1"/>
</dbReference>
<protein>
    <recommendedName>
        <fullName evidence="9">Fatty acyl-CoA reductase</fullName>
        <ecNumber evidence="9">1.2.1.84</ecNumber>
    </recommendedName>
</protein>
<evidence type="ECO:0000256" key="10">
    <source>
        <dbReference type="SAM" id="MobiDB-lite"/>
    </source>
</evidence>
<dbReference type="InterPro" id="IPR033640">
    <property type="entry name" value="FAR_C"/>
</dbReference>
<evidence type="ECO:0000256" key="4">
    <source>
        <dbReference type="ARBA" id="ARBA00022692"/>
    </source>
</evidence>
<dbReference type="GO" id="GO:0080019">
    <property type="term" value="F:alcohol-forming very long-chain fatty acyl-CoA reductase activity"/>
    <property type="evidence" value="ECO:0007669"/>
    <property type="project" value="InterPro"/>
</dbReference>
<dbReference type="SUPFAM" id="SSF51735">
    <property type="entry name" value="NAD(P)-binding Rossmann-fold domains"/>
    <property type="match status" value="1"/>
</dbReference>
<name>A0A4D5RHS7_IXOSC</name>